<dbReference type="AlphaFoldDB" id="A0A937ESP6"/>
<feature type="transmembrane region" description="Helical" evidence="1">
    <location>
        <begin position="365"/>
        <end position="390"/>
    </location>
</feature>
<reference evidence="3" key="1">
    <citation type="submission" date="2021-01" db="EMBL/GenBank/DDBJ databases">
        <title>WGS of actinomycetes isolated from Thailand.</title>
        <authorList>
            <person name="Thawai C."/>
        </authorList>
    </citation>
    <scope>NUCLEOTIDE SEQUENCE</scope>
    <source>
        <strain evidence="3">RCU-197</strain>
    </source>
</reference>
<evidence type="ECO:0000313" key="4">
    <source>
        <dbReference type="Proteomes" id="UP000661858"/>
    </source>
</evidence>
<feature type="transmembrane region" description="Helical" evidence="1">
    <location>
        <begin position="89"/>
        <end position="107"/>
    </location>
</feature>
<keyword evidence="1" id="KW-1133">Transmembrane helix</keyword>
<feature type="chain" id="PRO_5037872707" evidence="2">
    <location>
        <begin position="21"/>
        <end position="430"/>
    </location>
</feature>
<feature type="transmembrane region" description="Helical" evidence="1">
    <location>
        <begin position="277"/>
        <end position="297"/>
    </location>
</feature>
<feature type="transmembrane region" description="Helical" evidence="1">
    <location>
        <begin position="127"/>
        <end position="145"/>
    </location>
</feature>
<accession>A0A937ESP6</accession>
<sequence length="430" mass="45206">MALVVAVCALSALLVNMAVAVFHDGVRPFMLDHRQGRMKRREITPLAFSLSAGFVFGLGAPMAFSTGVLNPWILFLPTDVLGLLAARRWLAVVLGAVWALLVVFGLSRATQAAQSLPVDFLTAMQSLSDPVMYLFAFFPAVAVAYQFGRARGAIAFAVEGVLMLASAHVWKGVFPGALSMAVGMLLLVGLALHHDLVKRRAAREEARARGARPPVPDTSADSLFGANAKRLRTHLPWLMALGGLVGTLCATGAFAGGEATSYLVQHGDMVNAAQVDFYRTFGFVPLIGLTSLASGTFATNGVNFVYAVGYIAPNVAVAALAGAAVFTVEVLALTQLGKLFAHVPSVQDAADHIRHAINQVLELGILFGSVLAGMRMAGGTGIALVGGMYVLNEAMGRPVIRLAAAPVAVICTGLLLNVAYWSHLFTPLKG</sequence>
<feature type="transmembrane region" description="Helical" evidence="1">
    <location>
        <begin position="176"/>
        <end position="193"/>
    </location>
</feature>
<dbReference type="InterPro" id="IPR019733">
    <property type="entry name" value="Uncharacterised_YhfT"/>
</dbReference>
<name>A0A937ESP6_9ACTN</name>
<dbReference type="EMBL" id="JAERRK010000031">
    <property type="protein sequence ID" value="MBL1087319.1"/>
    <property type="molecule type" value="Genomic_DNA"/>
</dbReference>
<organism evidence="3 4">
    <name type="scientific">Streptomyces actinomycinicus</name>
    <dbReference type="NCBI Taxonomy" id="1695166"/>
    <lineage>
        <taxon>Bacteria</taxon>
        <taxon>Bacillati</taxon>
        <taxon>Actinomycetota</taxon>
        <taxon>Actinomycetes</taxon>
        <taxon>Kitasatosporales</taxon>
        <taxon>Streptomycetaceae</taxon>
        <taxon>Streptomyces</taxon>
    </lineage>
</organism>
<dbReference type="Pfam" id="PF10797">
    <property type="entry name" value="YhfT"/>
    <property type="match status" value="1"/>
</dbReference>
<evidence type="ECO:0000256" key="1">
    <source>
        <dbReference type="SAM" id="Phobius"/>
    </source>
</evidence>
<protein>
    <submittedName>
        <fullName evidence="3">Permease</fullName>
    </submittedName>
</protein>
<proteinExistence type="predicted"/>
<gene>
    <name evidence="3" type="ORF">JK359_36135</name>
</gene>
<feature type="transmembrane region" description="Helical" evidence="1">
    <location>
        <begin position="402"/>
        <end position="421"/>
    </location>
</feature>
<feature type="transmembrane region" description="Helical" evidence="1">
    <location>
        <begin position="237"/>
        <end position="257"/>
    </location>
</feature>
<keyword evidence="1" id="KW-0812">Transmembrane</keyword>
<dbReference type="Proteomes" id="UP000661858">
    <property type="component" value="Unassembled WGS sequence"/>
</dbReference>
<feature type="signal peptide" evidence="2">
    <location>
        <begin position="1"/>
        <end position="20"/>
    </location>
</feature>
<keyword evidence="4" id="KW-1185">Reference proteome</keyword>
<feature type="transmembrane region" description="Helical" evidence="1">
    <location>
        <begin position="46"/>
        <end position="69"/>
    </location>
</feature>
<comment type="caution">
    <text evidence="3">The sequence shown here is derived from an EMBL/GenBank/DDBJ whole genome shotgun (WGS) entry which is preliminary data.</text>
</comment>
<feature type="transmembrane region" description="Helical" evidence="1">
    <location>
        <begin position="304"/>
        <end position="326"/>
    </location>
</feature>
<keyword evidence="2" id="KW-0732">Signal</keyword>
<keyword evidence="1" id="KW-0472">Membrane</keyword>
<evidence type="ECO:0000313" key="3">
    <source>
        <dbReference type="EMBL" id="MBL1087319.1"/>
    </source>
</evidence>
<evidence type="ECO:0000256" key="2">
    <source>
        <dbReference type="SAM" id="SignalP"/>
    </source>
</evidence>